<dbReference type="EMBL" id="JACYGY010000001">
    <property type="protein sequence ID" value="MBE9464284.1"/>
    <property type="molecule type" value="Genomic_DNA"/>
</dbReference>
<evidence type="ECO:0008006" key="3">
    <source>
        <dbReference type="Google" id="ProtNLM"/>
    </source>
</evidence>
<accession>A0ABR9WJE4</accession>
<organism evidence="1 2">
    <name type="scientific">Dyadobacter subterraneus</name>
    <dbReference type="NCBI Taxonomy" id="2773304"/>
    <lineage>
        <taxon>Bacteria</taxon>
        <taxon>Pseudomonadati</taxon>
        <taxon>Bacteroidota</taxon>
        <taxon>Cytophagia</taxon>
        <taxon>Cytophagales</taxon>
        <taxon>Spirosomataceae</taxon>
        <taxon>Dyadobacter</taxon>
    </lineage>
</organism>
<comment type="caution">
    <text evidence="1">The sequence shown here is derived from an EMBL/GenBank/DDBJ whole genome shotgun (WGS) entry which is preliminary data.</text>
</comment>
<reference evidence="2" key="1">
    <citation type="submission" date="2023-07" db="EMBL/GenBank/DDBJ databases">
        <title>Dyadobacter sp. nov 'subterranea' isolated from contaminted grondwater.</title>
        <authorList>
            <person name="Szabo I."/>
            <person name="Al-Omari J."/>
            <person name="Szerdahelyi S.G."/>
            <person name="Rado J."/>
        </authorList>
    </citation>
    <scope>NUCLEOTIDE SEQUENCE [LARGE SCALE GENOMIC DNA]</scope>
    <source>
        <strain evidence="2">UP-52</strain>
    </source>
</reference>
<name>A0ABR9WJE4_9BACT</name>
<dbReference type="Proteomes" id="UP000634134">
    <property type="component" value="Unassembled WGS sequence"/>
</dbReference>
<evidence type="ECO:0000313" key="2">
    <source>
        <dbReference type="Proteomes" id="UP000634134"/>
    </source>
</evidence>
<keyword evidence="2" id="KW-1185">Reference proteome</keyword>
<evidence type="ECO:0000313" key="1">
    <source>
        <dbReference type="EMBL" id="MBE9464284.1"/>
    </source>
</evidence>
<dbReference type="RefSeq" id="WP_194122352.1">
    <property type="nucleotide sequence ID" value="NZ_JACYGY010000001.1"/>
</dbReference>
<sequence>MNLLKNLIKTCGVAAFIFFPLSKIFAQPTKVLRVKNGQDATKFIPAKDRFEYPDFQFGRLNYTNGNYAVSKLNYCYLLGEVMFINAKGDTLAIADNNQVGYADIGNSRFYPFPENGFVEVIEDCGLMLLTKKVQYQRDGIEKKGAYQNSSEIGSVYNASTFTDINGRTTILPASNTILLKPATTYLLMDINHRFSKANKTSLLKIFSKNKNVIEKYLDKQNIDYNNEEDLKKAVRFCSEL</sequence>
<gene>
    <name evidence="1" type="ORF">IEE83_20545</name>
</gene>
<proteinExistence type="predicted"/>
<protein>
    <recommendedName>
        <fullName evidence="3">WG repeat-containing protein</fullName>
    </recommendedName>
</protein>